<dbReference type="Proteomes" id="UP001596455">
    <property type="component" value="Unassembled WGS sequence"/>
</dbReference>
<evidence type="ECO:0000256" key="1">
    <source>
        <dbReference type="SAM" id="MobiDB-lite"/>
    </source>
</evidence>
<comment type="caution">
    <text evidence="3">The sequence shown here is derived from an EMBL/GenBank/DDBJ whole genome shotgun (WGS) entry which is preliminary data.</text>
</comment>
<evidence type="ECO:0000256" key="2">
    <source>
        <dbReference type="SAM" id="Phobius"/>
    </source>
</evidence>
<feature type="transmembrane region" description="Helical" evidence="2">
    <location>
        <begin position="117"/>
        <end position="139"/>
    </location>
</feature>
<evidence type="ECO:0000313" key="4">
    <source>
        <dbReference type="Proteomes" id="UP001596455"/>
    </source>
</evidence>
<keyword evidence="2" id="KW-0472">Membrane</keyword>
<gene>
    <name evidence="3" type="ORF">ACFQQL_15300</name>
</gene>
<dbReference type="Pfam" id="PF19877">
    <property type="entry name" value="DUF6350"/>
    <property type="match status" value="1"/>
</dbReference>
<feature type="region of interest" description="Disordered" evidence="1">
    <location>
        <begin position="398"/>
        <end position="501"/>
    </location>
</feature>
<keyword evidence="2" id="KW-0812">Transmembrane</keyword>
<keyword evidence="2" id="KW-1133">Transmembrane helix</keyword>
<feature type="transmembrane region" description="Helical" evidence="2">
    <location>
        <begin position="37"/>
        <end position="59"/>
    </location>
</feature>
<dbReference type="InterPro" id="IPR045931">
    <property type="entry name" value="DUF6350"/>
</dbReference>
<feature type="transmembrane region" description="Helical" evidence="2">
    <location>
        <begin position="88"/>
        <end position="111"/>
    </location>
</feature>
<dbReference type="EMBL" id="JBHTCQ010000003">
    <property type="protein sequence ID" value="MFC7406484.1"/>
    <property type="molecule type" value="Genomic_DNA"/>
</dbReference>
<evidence type="ECO:0000313" key="3">
    <source>
        <dbReference type="EMBL" id="MFC7406484.1"/>
    </source>
</evidence>
<feature type="compositionally biased region" description="Basic and acidic residues" evidence="1">
    <location>
        <begin position="447"/>
        <end position="468"/>
    </location>
</feature>
<feature type="transmembrane region" description="Helical" evidence="2">
    <location>
        <begin position="319"/>
        <end position="340"/>
    </location>
</feature>
<name>A0ABW2QBU1_9MICO</name>
<accession>A0ABW2QBU1</accession>
<protein>
    <submittedName>
        <fullName evidence="3">DUF6350 family protein</fullName>
    </submittedName>
</protein>
<feature type="transmembrane region" description="Helical" evidence="2">
    <location>
        <begin position="360"/>
        <end position="379"/>
    </location>
</feature>
<feature type="transmembrane region" description="Helical" evidence="2">
    <location>
        <begin position="227"/>
        <end position="250"/>
    </location>
</feature>
<feature type="transmembrane region" description="Helical" evidence="2">
    <location>
        <begin position="184"/>
        <end position="207"/>
    </location>
</feature>
<feature type="compositionally biased region" description="Low complexity" evidence="1">
    <location>
        <begin position="489"/>
        <end position="501"/>
    </location>
</feature>
<dbReference type="RefSeq" id="WP_382395920.1">
    <property type="nucleotide sequence ID" value="NZ_JBHTCQ010000003.1"/>
</dbReference>
<reference evidence="4" key="1">
    <citation type="journal article" date="2019" name="Int. J. Syst. Evol. Microbiol.">
        <title>The Global Catalogue of Microorganisms (GCM) 10K type strain sequencing project: providing services to taxonomists for standard genome sequencing and annotation.</title>
        <authorList>
            <consortium name="The Broad Institute Genomics Platform"/>
            <consortium name="The Broad Institute Genome Sequencing Center for Infectious Disease"/>
            <person name="Wu L."/>
            <person name="Ma J."/>
        </authorList>
    </citation>
    <scope>NUCLEOTIDE SEQUENCE [LARGE SCALE GENOMIC DNA]</scope>
    <source>
        <strain evidence="4">JCM 1490</strain>
    </source>
</reference>
<organism evidence="3 4">
    <name type="scientific">Georgenia alba</name>
    <dbReference type="NCBI Taxonomy" id="2233858"/>
    <lineage>
        <taxon>Bacteria</taxon>
        <taxon>Bacillati</taxon>
        <taxon>Actinomycetota</taxon>
        <taxon>Actinomycetes</taxon>
        <taxon>Micrococcales</taxon>
        <taxon>Bogoriellaceae</taxon>
        <taxon>Georgenia</taxon>
    </lineage>
</organism>
<proteinExistence type="predicted"/>
<keyword evidence="4" id="KW-1185">Reference proteome</keyword>
<feature type="transmembrane region" description="Helical" evidence="2">
    <location>
        <begin position="288"/>
        <end position="307"/>
    </location>
</feature>
<sequence length="501" mass="50121">MATSTQTRPARVIDHDVPRRRTVPEGWLRGLVSGVEAAVLSCLAVVVPAVTAYVATAAAPALGEASWQAAARTGISLWLLAHGGEMEAGSGVVTVAPLGLTLLCVAVTYLAVRRVRIADPVVGAFAVGGYLLTVLVASFLAPGGRLGALLGALVVGSIGTALAVRRSGGELTIPRTPHWVSDGLRAGGLALVGLVVVASGLLVAALVAGWDRVRMIQDAYLLDPVNLVLMGLAQLVFLPTLVLWALAWAAGPGFAVGTGTHFAPGESVSAPLPAVPLLGGLPEPGSSGPQWVLALTVVVGVGAGVLLHRRRADRTLAEAAGSAAVGALGLALAAAVLTHLAAGSIGPGRMSEMGGRPPAVAGMLLVETGLAMVITVVALHGRTRAMLGMGVHAARGGVSGAAGRLSEARATRRARPAAGTHPESAPDEGAATDAVGAPSAETPGEAADARSDPARADAQDAAEDHAATADDVAEGDDDRPSGSSGGWSGPSLSSWSRAERR</sequence>